<feature type="signal peptide" evidence="1">
    <location>
        <begin position="1"/>
        <end position="26"/>
    </location>
</feature>
<evidence type="ECO:0000256" key="1">
    <source>
        <dbReference type="SAM" id="SignalP"/>
    </source>
</evidence>
<accession>A0ABS0XVI6</accession>
<dbReference type="RefSeq" id="WP_199046007.1">
    <property type="nucleotide sequence ID" value="NZ_JAELXT010000001.1"/>
</dbReference>
<comment type="caution">
    <text evidence="2">The sequence shown here is derived from an EMBL/GenBank/DDBJ whole genome shotgun (WGS) entry which is preliminary data.</text>
</comment>
<evidence type="ECO:0008006" key="4">
    <source>
        <dbReference type="Google" id="ProtNLM"/>
    </source>
</evidence>
<name>A0ABS0XVI6_9HYPH</name>
<evidence type="ECO:0000313" key="2">
    <source>
        <dbReference type="EMBL" id="MBJ6124037.1"/>
    </source>
</evidence>
<keyword evidence="3" id="KW-1185">Reference proteome</keyword>
<feature type="chain" id="PRO_5045519560" description="Polysaccharide lyase" evidence="1">
    <location>
        <begin position="27"/>
        <end position="415"/>
    </location>
</feature>
<evidence type="ECO:0000313" key="3">
    <source>
        <dbReference type="Proteomes" id="UP000620670"/>
    </source>
</evidence>
<organism evidence="2 3">
    <name type="scientific">Microvirga splendida</name>
    <dbReference type="NCBI Taxonomy" id="2795727"/>
    <lineage>
        <taxon>Bacteria</taxon>
        <taxon>Pseudomonadati</taxon>
        <taxon>Pseudomonadota</taxon>
        <taxon>Alphaproteobacteria</taxon>
        <taxon>Hyphomicrobiales</taxon>
        <taxon>Methylobacteriaceae</taxon>
        <taxon>Microvirga</taxon>
    </lineage>
</organism>
<gene>
    <name evidence="2" type="ORF">JAO75_01330</name>
</gene>
<keyword evidence="1" id="KW-0732">Signal</keyword>
<dbReference type="EMBL" id="JAELXT010000001">
    <property type="protein sequence ID" value="MBJ6124037.1"/>
    <property type="molecule type" value="Genomic_DNA"/>
</dbReference>
<reference evidence="3" key="1">
    <citation type="submission" date="2020-12" db="EMBL/GenBank/DDBJ databases">
        <title>Hymenobacter sp.</title>
        <authorList>
            <person name="Kim M.K."/>
        </authorList>
    </citation>
    <scope>NUCLEOTIDE SEQUENCE [LARGE SCALE GENOMIC DNA]</scope>
    <source>
        <strain evidence="3">BT325</strain>
    </source>
</reference>
<proteinExistence type="predicted"/>
<sequence length="415" mass="45924">MSKIRLTRAILTAASFNMIAATAAWADADYALHCDREFGFRTNGSLPFTGAPRPAKHPLTFTVRFTGTESTRLDSMNGRTTFKNFYLESSTSTDYGGEIKDSPQRASHTYGLEKADYGPLGVRWAYSEQWKAFTLSNAGMEFLCEKKPVEQKAERPSDPRPYDLGESNGARWTSIILSPSNIGDDGIASVRTRTDFDNKPPTHAIYMIGCHQGNRFVARTDNVPEGDDAPAIPIKRTGQPPKKHLAEYRLWGAVCESKYIDPSAPQSEEQAAKASTADKSLGLENWKVDTQRGSREYSVRNSAGDTLRMNCHSWKPKGGKPVQISFLIGGKAPPPDSSIKIKVNNRQLELGADETSSVSTECHACAANFWSLWEELRKGRTMEVSLEDGRRSTFSITGGARTLPKNHCMTSFEVY</sequence>
<protein>
    <recommendedName>
        <fullName evidence="4">Polysaccharide lyase</fullName>
    </recommendedName>
</protein>
<dbReference type="Proteomes" id="UP000620670">
    <property type="component" value="Unassembled WGS sequence"/>
</dbReference>